<dbReference type="RefSeq" id="WP_142928873.1">
    <property type="nucleotide sequence ID" value="NZ_ML660101.1"/>
</dbReference>
<dbReference type="CDD" id="cd01359">
    <property type="entry name" value="Argininosuccinate_lyase"/>
    <property type="match status" value="1"/>
</dbReference>
<sequence length="465" mass="51071">MSRDEQPLKPWGGRFSEATDAFVERFTASVGFDQRLYHHDISGSIAHATMLARVGVLTETECREIVDGLEAIRGDIEAGTFNWSVSLEDVHMNVEAALTERIGPTGKKLHTGRSRNDQVATDIRLYLRDEIDTVDAELTRLLTGLLDLAEREAGTIMPGFTHLQTAQPVTFGHHLLAWFEMLQRDAGRLADCRKRLNQSPLGAAALAGTTYPIDRAYTAELLGFTAPTENSLDSVSDRDFGVEFCAFAALLMTHLSRASEELVLWASAQFDFIALPDRFCTGSSIMPQKKNPDVPELVRGKTGRVNGHLVSLLTLMKSQPLAYNKDNQEDKEPLFDTIDTVKDCLRAFADMVPAIEANREAMYAAAKRGFATATDLADYLVGRGIPFRDAHDIVGKSVAYGIDQGRDLAEMTLQELQQFCAIIEADVFDVLTLEGSVAARNHIGGTAPSQVREAVGRARRRIAAG</sequence>
<comment type="similarity">
    <text evidence="3">In the N-terminal section; belongs to the lyase 1 family. Argininosuccinate lyase subfamily.</text>
</comment>
<dbReference type="InterPro" id="IPR020557">
    <property type="entry name" value="Fumarate_lyase_CS"/>
</dbReference>
<keyword evidence="7 8" id="KW-0456">Lyase</keyword>
<dbReference type="UniPathway" id="UPA00068">
    <property type="reaction ID" value="UER00114"/>
</dbReference>
<dbReference type="AlphaFoldDB" id="A0A545T0M6"/>
<comment type="pathway">
    <text evidence="2 8">Amino-acid biosynthesis; L-arginine biosynthesis; L-arginine from L-ornithine and carbamoyl phosphate: step 3/3.</text>
</comment>
<evidence type="ECO:0000313" key="11">
    <source>
        <dbReference type="EMBL" id="TQV70772.1"/>
    </source>
</evidence>
<evidence type="ECO:0000256" key="8">
    <source>
        <dbReference type="HAMAP-Rule" id="MF_00006"/>
    </source>
</evidence>
<dbReference type="FunFam" id="1.10.275.10:FF:000002">
    <property type="entry name" value="Argininosuccinate lyase"/>
    <property type="match status" value="1"/>
</dbReference>
<evidence type="ECO:0000256" key="6">
    <source>
        <dbReference type="ARBA" id="ARBA00022605"/>
    </source>
</evidence>
<comment type="similarity">
    <text evidence="8">Belongs to the lyase 1 family. Argininosuccinate lyase subfamily.</text>
</comment>
<dbReference type="Gene3D" id="1.10.40.30">
    <property type="entry name" value="Fumarase/aspartase (C-terminal domain)"/>
    <property type="match status" value="1"/>
</dbReference>
<evidence type="ECO:0000256" key="4">
    <source>
        <dbReference type="ARBA" id="ARBA00012338"/>
    </source>
</evidence>
<dbReference type="Proteomes" id="UP000319732">
    <property type="component" value="Unassembled WGS sequence"/>
</dbReference>
<feature type="domain" description="Argininosuccinate lyase C-terminal" evidence="10">
    <location>
        <begin position="370"/>
        <end position="438"/>
    </location>
</feature>
<evidence type="ECO:0000256" key="7">
    <source>
        <dbReference type="ARBA" id="ARBA00023239"/>
    </source>
</evidence>
<comment type="catalytic activity">
    <reaction evidence="1 8">
        <text>2-(N(omega)-L-arginino)succinate = fumarate + L-arginine</text>
        <dbReference type="Rhea" id="RHEA:24020"/>
        <dbReference type="ChEBI" id="CHEBI:29806"/>
        <dbReference type="ChEBI" id="CHEBI:32682"/>
        <dbReference type="ChEBI" id="CHEBI:57472"/>
        <dbReference type="EC" id="4.3.2.1"/>
    </reaction>
</comment>
<evidence type="ECO:0000259" key="10">
    <source>
        <dbReference type="Pfam" id="PF14698"/>
    </source>
</evidence>
<organism evidence="11 12">
    <name type="scientific">Exilibacterium tricleocarpae</name>
    <dbReference type="NCBI Taxonomy" id="2591008"/>
    <lineage>
        <taxon>Bacteria</taxon>
        <taxon>Pseudomonadati</taxon>
        <taxon>Pseudomonadota</taxon>
        <taxon>Gammaproteobacteria</taxon>
        <taxon>Cellvibrionales</taxon>
        <taxon>Cellvibrionaceae</taxon>
        <taxon>Exilibacterium</taxon>
    </lineage>
</organism>
<feature type="domain" description="Fumarate lyase N-terminal" evidence="9">
    <location>
        <begin position="13"/>
        <end position="307"/>
    </location>
</feature>
<comment type="subcellular location">
    <subcellularLocation>
        <location evidence="8">Cytoplasm</location>
    </subcellularLocation>
</comment>
<evidence type="ECO:0000256" key="1">
    <source>
        <dbReference type="ARBA" id="ARBA00000985"/>
    </source>
</evidence>
<dbReference type="PRINTS" id="PR00149">
    <property type="entry name" value="FUMRATELYASE"/>
</dbReference>
<protein>
    <recommendedName>
        <fullName evidence="4 8">Argininosuccinate lyase</fullName>
        <shortName evidence="8">ASAL</shortName>
        <ecNumber evidence="4 8">4.3.2.1</ecNumber>
    </recommendedName>
    <alternativeName>
        <fullName evidence="8">Arginosuccinase</fullName>
    </alternativeName>
</protein>
<dbReference type="Pfam" id="PF00206">
    <property type="entry name" value="Lyase_1"/>
    <property type="match status" value="1"/>
</dbReference>
<name>A0A545T0M6_9GAMM</name>
<evidence type="ECO:0000256" key="3">
    <source>
        <dbReference type="ARBA" id="ARBA00005552"/>
    </source>
</evidence>
<dbReference type="Gene3D" id="1.20.200.10">
    <property type="entry name" value="Fumarase/aspartase (Central domain)"/>
    <property type="match status" value="1"/>
</dbReference>
<dbReference type="PANTHER" id="PTHR43814:SF1">
    <property type="entry name" value="ARGININOSUCCINATE LYASE"/>
    <property type="match status" value="1"/>
</dbReference>
<dbReference type="PROSITE" id="PS00163">
    <property type="entry name" value="FUMARATE_LYASES"/>
    <property type="match status" value="1"/>
</dbReference>
<evidence type="ECO:0000256" key="5">
    <source>
        <dbReference type="ARBA" id="ARBA00022571"/>
    </source>
</evidence>
<dbReference type="GO" id="GO:0005829">
    <property type="term" value="C:cytosol"/>
    <property type="evidence" value="ECO:0007669"/>
    <property type="project" value="TreeGrafter"/>
</dbReference>
<keyword evidence="6 8" id="KW-0028">Amino-acid biosynthesis</keyword>
<gene>
    <name evidence="8 11" type="primary">argH</name>
    <name evidence="11" type="ORF">FKG94_20820</name>
</gene>
<dbReference type="PANTHER" id="PTHR43814">
    <property type="entry name" value="ARGININOSUCCINATE LYASE"/>
    <property type="match status" value="1"/>
</dbReference>
<dbReference type="EMBL" id="VHSG01000023">
    <property type="protein sequence ID" value="TQV70772.1"/>
    <property type="molecule type" value="Genomic_DNA"/>
</dbReference>
<dbReference type="InterPro" id="IPR009049">
    <property type="entry name" value="Argininosuccinate_lyase"/>
</dbReference>
<comment type="caution">
    <text evidence="11">The sequence shown here is derived from an EMBL/GenBank/DDBJ whole genome shotgun (WGS) entry which is preliminary data.</text>
</comment>
<evidence type="ECO:0000259" key="9">
    <source>
        <dbReference type="Pfam" id="PF00206"/>
    </source>
</evidence>
<accession>A0A545T0M6</accession>
<dbReference type="Pfam" id="PF14698">
    <property type="entry name" value="ASL_C2"/>
    <property type="match status" value="1"/>
</dbReference>
<dbReference type="NCBIfam" id="TIGR00838">
    <property type="entry name" value="argH"/>
    <property type="match status" value="1"/>
</dbReference>
<dbReference type="HAMAP" id="MF_00006">
    <property type="entry name" value="Arg_succ_lyase"/>
    <property type="match status" value="1"/>
</dbReference>
<dbReference type="InterPro" id="IPR029419">
    <property type="entry name" value="Arg_succ_lyase_C"/>
</dbReference>
<dbReference type="Gene3D" id="1.10.275.10">
    <property type="entry name" value="Fumarase/aspartase (N-terminal domain)"/>
    <property type="match status" value="1"/>
</dbReference>
<dbReference type="OrthoDB" id="9769623at2"/>
<keyword evidence="8" id="KW-0963">Cytoplasm</keyword>
<dbReference type="InterPro" id="IPR024083">
    <property type="entry name" value="Fumarase/histidase_N"/>
</dbReference>
<evidence type="ECO:0000313" key="12">
    <source>
        <dbReference type="Proteomes" id="UP000319732"/>
    </source>
</evidence>
<dbReference type="GO" id="GO:0042450">
    <property type="term" value="P:L-arginine biosynthetic process via ornithine"/>
    <property type="evidence" value="ECO:0007669"/>
    <property type="project" value="UniProtKB-UniRule"/>
</dbReference>
<dbReference type="FunFam" id="1.20.200.10:FF:000015">
    <property type="entry name" value="argininosuccinate lyase isoform X2"/>
    <property type="match status" value="1"/>
</dbReference>
<proteinExistence type="inferred from homology"/>
<keyword evidence="12" id="KW-1185">Reference proteome</keyword>
<dbReference type="EC" id="4.3.2.1" evidence="4 8"/>
<dbReference type="SUPFAM" id="SSF48557">
    <property type="entry name" value="L-aspartase-like"/>
    <property type="match status" value="1"/>
</dbReference>
<reference evidence="11 12" key="1">
    <citation type="submission" date="2019-06" db="EMBL/GenBank/DDBJ databases">
        <title>Whole genome sequence for Cellvibrionaceae sp. R142.</title>
        <authorList>
            <person name="Wang G."/>
        </authorList>
    </citation>
    <scope>NUCLEOTIDE SEQUENCE [LARGE SCALE GENOMIC DNA]</scope>
    <source>
        <strain evidence="11 12">R142</strain>
    </source>
</reference>
<evidence type="ECO:0000256" key="2">
    <source>
        <dbReference type="ARBA" id="ARBA00004941"/>
    </source>
</evidence>
<keyword evidence="5 8" id="KW-0055">Arginine biosynthesis</keyword>
<dbReference type="InterPro" id="IPR022761">
    <property type="entry name" value="Fumarate_lyase_N"/>
</dbReference>
<dbReference type="FunFam" id="1.10.40.30:FF:000001">
    <property type="entry name" value="Argininosuccinate lyase"/>
    <property type="match status" value="1"/>
</dbReference>
<dbReference type="GO" id="GO:0004056">
    <property type="term" value="F:argininosuccinate lyase activity"/>
    <property type="evidence" value="ECO:0007669"/>
    <property type="project" value="UniProtKB-UniRule"/>
</dbReference>
<dbReference type="InterPro" id="IPR000362">
    <property type="entry name" value="Fumarate_lyase_fam"/>
</dbReference>
<dbReference type="PRINTS" id="PR00145">
    <property type="entry name" value="ARGSUCLYASE"/>
</dbReference>
<dbReference type="InterPro" id="IPR008948">
    <property type="entry name" value="L-Aspartase-like"/>
</dbReference>